<protein>
    <recommendedName>
        <fullName evidence="4">MotA/TolQ/ExbB proton channel domain-containing protein</fullName>
    </recommendedName>
</protein>
<evidence type="ECO:0008006" key="4">
    <source>
        <dbReference type="Google" id="ProtNLM"/>
    </source>
</evidence>
<organism evidence="2 3">
    <name type="scientific">Alcaligenes xylosoxydans xylosoxydans</name>
    <name type="common">Achromobacter xylosoxidans</name>
    <dbReference type="NCBI Taxonomy" id="85698"/>
    <lineage>
        <taxon>Bacteria</taxon>
        <taxon>Pseudomonadati</taxon>
        <taxon>Pseudomonadota</taxon>
        <taxon>Betaproteobacteria</taxon>
        <taxon>Burkholderiales</taxon>
        <taxon>Alcaligenaceae</taxon>
        <taxon>Achromobacter</taxon>
    </lineage>
</organism>
<evidence type="ECO:0000313" key="3">
    <source>
        <dbReference type="Proteomes" id="UP000060602"/>
    </source>
</evidence>
<accession>A0A0X8NXT6</accession>
<sequence>MGMDWKFALGTLFAALGGLFALMNRHPRVYKAISSVLTDIIGFLGTASMGLYLGIQLAMDLIRDSAAKQMPDITAASVGQLMGSAERALTVFGWATALIFALFVGHLVFGILALLAVNEEDKKAKG</sequence>
<gene>
    <name evidence="2" type="ORF">AL504_09660</name>
</gene>
<dbReference type="AlphaFoldDB" id="A0A0X8NXT6"/>
<feature type="transmembrane region" description="Helical" evidence="1">
    <location>
        <begin position="91"/>
        <end position="117"/>
    </location>
</feature>
<feature type="transmembrane region" description="Helical" evidence="1">
    <location>
        <begin position="6"/>
        <end position="24"/>
    </location>
</feature>
<reference evidence="3" key="1">
    <citation type="submission" date="2015-12" db="EMBL/GenBank/DDBJ databases">
        <title>FDA dAtabase for Regulatory Grade micrObial Sequences (FDA-ARGOS): Supporting development and validation of Infectious Disease Dx tests.</title>
        <authorList>
            <person name="Case J."/>
            <person name="Tallon L."/>
            <person name="Sadzewicz L."/>
            <person name="Sengamalay N."/>
            <person name="Ott S."/>
            <person name="Godinez A."/>
            <person name="Nagaraj S."/>
            <person name="Nadendla S."/>
            <person name="Sichtig H."/>
        </authorList>
    </citation>
    <scope>NUCLEOTIDE SEQUENCE [LARGE SCALE GENOMIC DNA]</scope>
    <source>
        <strain evidence="3">FDAARGOS_147</strain>
    </source>
</reference>
<evidence type="ECO:0000313" key="2">
    <source>
        <dbReference type="EMBL" id="AMG36270.1"/>
    </source>
</evidence>
<dbReference type="Proteomes" id="UP000060602">
    <property type="component" value="Chromosome"/>
</dbReference>
<proteinExistence type="predicted"/>
<evidence type="ECO:0000256" key="1">
    <source>
        <dbReference type="SAM" id="Phobius"/>
    </source>
</evidence>
<dbReference type="EMBL" id="CP014060">
    <property type="protein sequence ID" value="AMG36270.1"/>
    <property type="molecule type" value="Genomic_DNA"/>
</dbReference>
<feature type="transmembrane region" description="Helical" evidence="1">
    <location>
        <begin position="36"/>
        <end position="55"/>
    </location>
</feature>
<keyword evidence="1" id="KW-1133">Transmembrane helix</keyword>
<keyword evidence="1" id="KW-0472">Membrane</keyword>
<keyword evidence="1" id="KW-0812">Transmembrane</keyword>
<name>A0A0X8NXT6_ALCXX</name>